<keyword evidence="4" id="KW-1185">Reference proteome</keyword>
<evidence type="ECO:0000256" key="2">
    <source>
        <dbReference type="ARBA" id="ARBA00023239"/>
    </source>
</evidence>
<reference evidence="4" key="1">
    <citation type="journal article" date="2019" name="Int. J. Syst. Evol. Microbiol.">
        <title>The Global Catalogue of Microorganisms (GCM) 10K type strain sequencing project: providing services to taxonomists for standard genome sequencing and annotation.</title>
        <authorList>
            <consortium name="The Broad Institute Genomics Platform"/>
            <consortium name="The Broad Institute Genome Sequencing Center for Infectious Disease"/>
            <person name="Wu L."/>
            <person name="Ma J."/>
        </authorList>
    </citation>
    <scope>NUCLEOTIDE SEQUENCE [LARGE SCALE GENOMIC DNA]</scope>
    <source>
        <strain evidence="4">KCTC 13128</strain>
    </source>
</reference>
<dbReference type="EMBL" id="JBHRSA010000051">
    <property type="protein sequence ID" value="MFC3041439.1"/>
    <property type="molecule type" value="Genomic_DNA"/>
</dbReference>
<proteinExistence type="predicted"/>
<gene>
    <name evidence="3" type="ORF">ACFOGI_14415</name>
</gene>
<evidence type="ECO:0000313" key="4">
    <source>
        <dbReference type="Proteomes" id="UP001595279"/>
    </source>
</evidence>
<protein>
    <submittedName>
        <fullName evidence="3">Sirohydrochlorin chelatase</fullName>
    </submittedName>
</protein>
<evidence type="ECO:0000256" key="1">
    <source>
        <dbReference type="ARBA" id="ARBA00022723"/>
    </source>
</evidence>
<dbReference type="PANTHER" id="PTHR33542:SF3">
    <property type="entry name" value="SIROHYDROCHLORIN FERROCHELATASE, CHLOROPLASTIC"/>
    <property type="match status" value="1"/>
</dbReference>
<dbReference type="InterPro" id="IPR050963">
    <property type="entry name" value="Sirohydro_Cobaltochel/CbiX"/>
</dbReference>
<organism evidence="3 4">
    <name type="scientific">Virgibacillus xinjiangensis</name>
    <dbReference type="NCBI Taxonomy" id="393090"/>
    <lineage>
        <taxon>Bacteria</taxon>
        <taxon>Bacillati</taxon>
        <taxon>Bacillota</taxon>
        <taxon>Bacilli</taxon>
        <taxon>Bacillales</taxon>
        <taxon>Bacillaceae</taxon>
        <taxon>Virgibacillus</taxon>
    </lineage>
</organism>
<dbReference type="Gene3D" id="3.40.50.1400">
    <property type="match status" value="2"/>
</dbReference>
<dbReference type="Pfam" id="PF01903">
    <property type="entry name" value="CbiX"/>
    <property type="match status" value="2"/>
</dbReference>
<keyword evidence="1" id="KW-0479">Metal-binding</keyword>
<accession>A0ABV7CYG6</accession>
<evidence type="ECO:0000313" key="3">
    <source>
        <dbReference type="EMBL" id="MFC3041439.1"/>
    </source>
</evidence>
<dbReference type="CDD" id="cd03414">
    <property type="entry name" value="CbiX_SirB_C"/>
    <property type="match status" value="1"/>
</dbReference>
<dbReference type="PANTHER" id="PTHR33542">
    <property type="entry name" value="SIROHYDROCHLORIN FERROCHELATASE, CHLOROPLASTIC"/>
    <property type="match status" value="1"/>
</dbReference>
<name>A0ABV7CYG6_9BACI</name>
<sequence length="243" mass="27275">MQGILYISHGSRVPEATAEASACIKDVMDHVGMPLQEICFLELAEPTIEQGMANLVSQGATRIAIVPVLLLSAGHYYKDIPEDIQEAKKSYPDITFTYGEPLGVQERLTDVLVDRLKETAVIPGPDARILLVGRGSKNQQTKRDIEQIKYHLKKKAGIQTEIGFLAASEPPFEESLQSLLTDGSQQIFIIPYLWFTGILMRQLEARTQELQEQGFNVYLCRQLGSHQLMQEALRERVFESIES</sequence>
<dbReference type="InterPro" id="IPR002762">
    <property type="entry name" value="CbiX-like"/>
</dbReference>
<comment type="caution">
    <text evidence="3">The sequence shown here is derived from an EMBL/GenBank/DDBJ whole genome shotgun (WGS) entry which is preliminary data.</text>
</comment>
<dbReference type="CDD" id="cd03416">
    <property type="entry name" value="CbiX_SirB_N"/>
    <property type="match status" value="1"/>
</dbReference>
<dbReference type="RefSeq" id="WP_390274021.1">
    <property type="nucleotide sequence ID" value="NZ_JBHRSA010000051.1"/>
</dbReference>
<dbReference type="Proteomes" id="UP001595279">
    <property type="component" value="Unassembled WGS sequence"/>
</dbReference>
<keyword evidence="2" id="KW-0456">Lyase</keyword>
<dbReference type="SUPFAM" id="SSF53800">
    <property type="entry name" value="Chelatase"/>
    <property type="match status" value="1"/>
</dbReference>